<evidence type="ECO:0000313" key="2">
    <source>
        <dbReference type="EMBL" id="OGY16773.1"/>
    </source>
</evidence>
<comment type="caution">
    <text evidence="2">The sequence shown here is derived from an EMBL/GenBank/DDBJ whole genome shotgun (WGS) entry which is preliminary data.</text>
</comment>
<accession>A0A1G1VN42</accession>
<organism evidence="2 3">
    <name type="scientific">Candidatus Chisholmbacteria bacterium RIFCSPHIGHO2_01_FULL_49_18</name>
    <dbReference type="NCBI Taxonomy" id="1797590"/>
    <lineage>
        <taxon>Bacteria</taxon>
        <taxon>Candidatus Chisholmiibacteriota</taxon>
    </lineage>
</organism>
<dbReference type="AlphaFoldDB" id="A0A1G1VN42"/>
<name>A0A1G1VN42_9BACT</name>
<sequence>MIDDNALKEAIEKSPLSQEDKLHWLKLLVKLNPDQRERLHHSLTAKTEIAKAISLIERALDVIANAEKEAEEEVKREDETSREKQELLQDLEEIKDKEGEILMDEEELKKKQDETKNQIQSIREELRKLSLEVHGKAPPSYQSPQSPTSSV</sequence>
<dbReference type="EMBL" id="MHCI01000010">
    <property type="protein sequence ID" value="OGY16773.1"/>
    <property type="molecule type" value="Genomic_DNA"/>
</dbReference>
<proteinExistence type="predicted"/>
<evidence type="ECO:0000313" key="3">
    <source>
        <dbReference type="Proteomes" id="UP000179069"/>
    </source>
</evidence>
<evidence type="ECO:0000256" key="1">
    <source>
        <dbReference type="SAM" id="MobiDB-lite"/>
    </source>
</evidence>
<protein>
    <submittedName>
        <fullName evidence="2">Uncharacterized protein</fullName>
    </submittedName>
</protein>
<feature type="region of interest" description="Disordered" evidence="1">
    <location>
        <begin position="132"/>
        <end position="151"/>
    </location>
</feature>
<feature type="compositionally biased region" description="Basic and acidic residues" evidence="1">
    <location>
        <begin position="73"/>
        <end position="99"/>
    </location>
</feature>
<feature type="compositionally biased region" description="Low complexity" evidence="1">
    <location>
        <begin position="138"/>
        <end position="151"/>
    </location>
</feature>
<feature type="region of interest" description="Disordered" evidence="1">
    <location>
        <begin position="70"/>
        <end position="99"/>
    </location>
</feature>
<dbReference type="Proteomes" id="UP000179069">
    <property type="component" value="Unassembled WGS sequence"/>
</dbReference>
<reference evidence="2 3" key="1">
    <citation type="journal article" date="2016" name="Nat. Commun.">
        <title>Thousands of microbial genomes shed light on interconnected biogeochemical processes in an aquifer system.</title>
        <authorList>
            <person name="Anantharaman K."/>
            <person name="Brown C.T."/>
            <person name="Hug L.A."/>
            <person name="Sharon I."/>
            <person name="Castelle C.J."/>
            <person name="Probst A.J."/>
            <person name="Thomas B.C."/>
            <person name="Singh A."/>
            <person name="Wilkins M.J."/>
            <person name="Karaoz U."/>
            <person name="Brodie E.L."/>
            <person name="Williams K.H."/>
            <person name="Hubbard S.S."/>
            <person name="Banfield J.F."/>
        </authorList>
    </citation>
    <scope>NUCLEOTIDE SEQUENCE [LARGE SCALE GENOMIC DNA]</scope>
</reference>
<gene>
    <name evidence="2" type="ORF">A2785_00775</name>
</gene>